<feature type="domain" description="HNH/Endo VII superfamily nuclease toxins" evidence="2">
    <location>
        <begin position="230"/>
        <end position="291"/>
    </location>
</feature>
<comment type="caution">
    <text evidence="3">The sequence shown here is derived from an EMBL/GenBank/DDBJ whole genome shotgun (WGS) entry which is preliminary data.</text>
</comment>
<feature type="region of interest" description="Disordered" evidence="1">
    <location>
        <begin position="37"/>
        <end position="64"/>
    </location>
</feature>
<evidence type="ECO:0000256" key="1">
    <source>
        <dbReference type="SAM" id="MobiDB-lite"/>
    </source>
</evidence>
<dbReference type="InterPro" id="IPR028048">
    <property type="entry name" value="Tox-HNH-EHHH"/>
</dbReference>
<organism evidence="3 4">
    <name type="scientific">Pseudoalteromonas fuliginea</name>
    <dbReference type="NCBI Taxonomy" id="1872678"/>
    <lineage>
        <taxon>Bacteria</taxon>
        <taxon>Pseudomonadati</taxon>
        <taxon>Pseudomonadota</taxon>
        <taxon>Gammaproteobacteria</taxon>
        <taxon>Alteromonadales</taxon>
        <taxon>Pseudoalteromonadaceae</taxon>
        <taxon>Pseudoalteromonas</taxon>
    </lineage>
</organism>
<gene>
    <name evidence="3" type="ORF">DC53_20595</name>
</gene>
<feature type="region of interest" description="Disordered" evidence="1">
    <location>
        <begin position="115"/>
        <end position="139"/>
    </location>
</feature>
<evidence type="ECO:0000313" key="4">
    <source>
        <dbReference type="Proteomes" id="UP000027154"/>
    </source>
</evidence>
<dbReference type="AlphaFoldDB" id="A0ABD3Y3R5"/>
<dbReference type="Pfam" id="PF15657">
    <property type="entry name" value="Tox-HNH-EHHH"/>
    <property type="match status" value="1"/>
</dbReference>
<feature type="compositionally biased region" description="Polar residues" evidence="1">
    <location>
        <begin position="50"/>
        <end position="64"/>
    </location>
</feature>
<sequence length="291" mass="31367">MNNPLSGADPTGYCSTDDSLKDCAGGLEEGKTQAITNSDGKTVGHIGKDSQGNVHITNNGSSKGQAAIAGSLKSMDIGSQKKVAQQPLSGGVGRRSEASQIIANSGIDFEAEKEAIDNGDGLSEPTGEMMASRGRGRGRANVDAMQSYVNARYNFLFEQIRTLDPTFNVARPNRPTNRSDVQFLEQTLSGIRGAPPINLSPIGAGRSGAFREAKRRMGIPVSQQPSRVTPNFDRRGVPQLGETYWFRISNGVGGFRETFIRRDAAGHFYSPGNIQNRGPHFNDAREGHYDY</sequence>
<protein>
    <recommendedName>
        <fullName evidence="2">HNH/Endo VII superfamily nuclease toxins domain-containing protein</fullName>
    </recommendedName>
</protein>
<proteinExistence type="predicted"/>
<evidence type="ECO:0000259" key="2">
    <source>
        <dbReference type="Pfam" id="PF15657"/>
    </source>
</evidence>
<dbReference type="Proteomes" id="UP000027154">
    <property type="component" value="Unassembled WGS sequence"/>
</dbReference>
<name>A0ABD3Y3R5_9GAMM</name>
<accession>A0ABD3Y3R5</accession>
<evidence type="ECO:0000313" key="3">
    <source>
        <dbReference type="EMBL" id="KDC48103.1"/>
    </source>
</evidence>
<dbReference type="EMBL" id="JJNZ01000110">
    <property type="protein sequence ID" value="KDC48103.1"/>
    <property type="molecule type" value="Genomic_DNA"/>
</dbReference>
<reference evidence="3 4" key="1">
    <citation type="submission" date="2014-04" db="EMBL/GenBank/DDBJ databases">
        <title>Pseudoalteromonas galatheae sp. nov., isolated from a deep-sea polychaete near Canal Concepcion, Chile.</title>
        <authorList>
            <person name="Machado H.R."/>
            <person name="Gram L."/>
            <person name="Vynne N.G."/>
        </authorList>
    </citation>
    <scope>NUCLEOTIDE SEQUENCE [LARGE SCALE GENOMIC DNA]</scope>
    <source>
        <strain evidence="3 4">KMM216</strain>
    </source>
</reference>